<dbReference type="GO" id="GO:0016020">
    <property type="term" value="C:membrane"/>
    <property type="evidence" value="ECO:0007669"/>
    <property type="project" value="UniProtKB-SubCell"/>
</dbReference>
<dbReference type="EMBL" id="CP012333">
    <property type="protein sequence ID" value="AKV00515.1"/>
    <property type="molecule type" value="Genomic_DNA"/>
</dbReference>
<dbReference type="PANTHER" id="PTHR30429:SF0">
    <property type="entry name" value="METHIONINE-BINDING LIPOPROTEIN METQ"/>
    <property type="match status" value="1"/>
</dbReference>
<evidence type="ECO:0000313" key="8">
    <source>
        <dbReference type="EMBL" id="AKV00515.1"/>
    </source>
</evidence>
<keyword evidence="5 6" id="KW-0449">Lipoprotein</keyword>
<dbReference type="Pfam" id="PF03180">
    <property type="entry name" value="Lipoprotein_9"/>
    <property type="match status" value="1"/>
</dbReference>
<dbReference type="KEGG" id="llu:AKJ09_07178"/>
<dbReference type="STRING" id="1391654.AKJ09_07178"/>
<reference evidence="8 9" key="1">
    <citation type="submission" date="2015-08" db="EMBL/GenBank/DDBJ databases">
        <authorList>
            <person name="Babu N.S."/>
            <person name="Beckwith C.J."/>
            <person name="Beseler K.G."/>
            <person name="Brison A."/>
            <person name="Carone J.V."/>
            <person name="Caskin T.P."/>
            <person name="Diamond M."/>
            <person name="Durham M.E."/>
            <person name="Foxe J.M."/>
            <person name="Go M."/>
            <person name="Henderson B.A."/>
            <person name="Jones I.B."/>
            <person name="McGettigan J.A."/>
            <person name="Micheletti S.J."/>
            <person name="Nasrallah M.E."/>
            <person name="Ortiz D."/>
            <person name="Piller C.R."/>
            <person name="Privatt S.R."/>
            <person name="Schneider S.L."/>
            <person name="Sharp S."/>
            <person name="Smith T.C."/>
            <person name="Stanton J.D."/>
            <person name="Ullery H.E."/>
            <person name="Wilson R.J."/>
            <person name="Serrano M.G."/>
            <person name="Buck G."/>
            <person name="Lee V."/>
            <person name="Wang Y."/>
            <person name="Carvalho R."/>
            <person name="Voegtly L."/>
            <person name="Shi R."/>
            <person name="Duckworth R."/>
            <person name="Johnson A."/>
            <person name="Loviza R."/>
            <person name="Walstead R."/>
            <person name="Shah Z."/>
            <person name="Kiflezghi M."/>
            <person name="Wade K."/>
            <person name="Ball S.L."/>
            <person name="Bradley K.W."/>
            <person name="Asai D.J."/>
            <person name="Bowman C.A."/>
            <person name="Russell D.A."/>
            <person name="Pope W.H."/>
            <person name="Jacobs-Sera D."/>
            <person name="Hendrix R.W."/>
            <person name="Hatfull G.F."/>
        </authorList>
    </citation>
    <scope>NUCLEOTIDE SEQUENCE [LARGE SCALE GENOMIC DNA]</scope>
    <source>
        <strain evidence="8 9">DSM 27648</strain>
    </source>
</reference>
<gene>
    <name evidence="8" type="ORF">AKJ09_07178</name>
</gene>
<evidence type="ECO:0000313" key="9">
    <source>
        <dbReference type="Proteomes" id="UP000064967"/>
    </source>
</evidence>
<keyword evidence="9" id="KW-1185">Reference proteome</keyword>
<evidence type="ECO:0000256" key="4">
    <source>
        <dbReference type="ARBA" id="ARBA00023139"/>
    </source>
</evidence>
<sequence>MNSENSPVSSRSSSLRFVTFVLALALLVVACNRSKGGSQPGTLRVGASAVPHAEILEFAKPLLAKEGVTLQVRTFDDYVQPNLALADGSLDANFFQHTPYLDEFQKSRPLGIVASTKVHIEPMAVYSKRHKAIAEIERGETIAIPNDPSNSGRALKLLEKAGLLKLDPAAGVRATVRDVKDNPKDLRIKELDAAQLPRVLSDVGAAVLNANYALQAGLSAAKDGLAVEDKDGPYANILAVLPAEQNNADYQKLQRVLTSVEVRSFIEKKYGGAVIPAF</sequence>
<keyword evidence="3" id="KW-0472">Membrane</keyword>
<protein>
    <recommendedName>
        <fullName evidence="6">Lipoprotein</fullName>
    </recommendedName>
</protein>
<comment type="subcellular location">
    <subcellularLocation>
        <location evidence="1">Membrane</location>
        <topology evidence="1">Lipid-anchor</topology>
    </subcellularLocation>
</comment>
<feature type="lipid moiety-binding region" description="S-diacylglycerol cysteine" evidence="7">
    <location>
        <position position="31"/>
    </location>
</feature>
<accession>A0A0K1Q529</accession>
<evidence type="ECO:0000256" key="5">
    <source>
        <dbReference type="ARBA" id="ARBA00023288"/>
    </source>
</evidence>
<dbReference type="PATRIC" id="fig|1391654.3.peg.7289"/>
<dbReference type="SUPFAM" id="SSF53850">
    <property type="entry name" value="Periplasmic binding protein-like II"/>
    <property type="match status" value="1"/>
</dbReference>
<evidence type="ECO:0000256" key="6">
    <source>
        <dbReference type="PIRNR" id="PIRNR002854"/>
    </source>
</evidence>
<keyword evidence="4" id="KW-0564">Palmitate</keyword>
<evidence type="ECO:0000256" key="7">
    <source>
        <dbReference type="PIRSR" id="PIRSR002854-1"/>
    </source>
</evidence>
<dbReference type="PANTHER" id="PTHR30429">
    <property type="entry name" value="D-METHIONINE-BINDING LIPOPROTEIN METQ"/>
    <property type="match status" value="1"/>
</dbReference>
<keyword evidence="2" id="KW-0732">Signal</keyword>
<dbReference type="InterPro" id="IPR004872">
    <property type="entry name" value="Lipoprotein_NlpA"/>
</dbReference>
<name>A0A0K1Q529_9BACT</name>
<evidence type="ECO:0000256" key="1">
    <source>
        <dbReference type="ARBA" id="ARBA00004635"/>
    </source>
</evidence>
<evidence type="ECO:0000256" key="2">
    <source>
        <dbReference type="ARBA" id="ARBA00022729"/>
    </source>
</evidence>
<dbReference type="Proteomes" id="UP000064967">
    <property type="component" value="Chromosome"/>
</dbReference>
<comment type="similarity">
    <text evidence="6">Belongs to the nlpA lipoprotein family.</text>
</comment>
<dbReference type="Gene3D" id="3.40.190.10">
    <property type="entry name" value="Periplasmic binding protein-like II"/>
    <property type="match status" value="2"/>
</dbReference>
<organism evidence="8 9">
    <name type="scientific">Labilithrix luteola</name>
    <dbReference type="NCBI Taxonomy" id="1391654"/>
    <lineage>
        <taxon>Bacteria</taxon>
        <taxon>Pseudomonadati</taxon>
        <taxon>Myxococcota</taxon>
        <taxon>Polyangia</taxon>
        <taxon>Polyangiales</taxon>
        <taxon>Labilitrichaceae</taxon>
        <taxon>Labilithrix</taxon>
    </lineage>
</organism>
<dbReference type="AlphaFoldDB" id="A0A0K1Q529"/>
<evidence type="ECO:0000256" key="3">
    <source>
        <dbReference type="ARBA" id="ARBA00023136"/>
    </source>
</evidence>
<proteinExistence type="inferred from homology"/>
<dbReference type="PIRSF" id="PIRSF002854">
    <property type="entry name" value="MetQ"/>
    <property type="match status" value="1"/>
</dbReference>
<dbReference type="CDD" id="cd13597">
    <property type="entry name" value="PBP2_lipoprotein_Tp32"/>
    <property type="match status" value="1"/>
</dbReference>